<comment type="caution">
    <text evidence="2">The sequence shown here is derived from an EMBL/GenBank/DDBJ whole genome shotgun (WGS) entry which is preliminary data.</text>
</comment>
<proteinExistence type="predicted"/>
<evidence type="ECO:0000313" key="2">
    <source>
        <dbReference type="EMBL" id="KAJ8782827.1"/>
    </source>
</evidence>
<dbReference type="AlphaFoldDB" id="A0AB34GV49"/>
<organism evidence="2 3">
    <name type="scientific">Eschrichtius robustus</name>
    <name type="common">California gray whale</name>
    <name type="synonym">Eschrichtius gibbosus</name>
    <dbReference type="NCBI Taxonomy" id="9764"/>
    <lineage>
        <taxon>Eukaryota</taxon>
        <taxon>Metazoa</taxon>
        <taxon>Chordata</taxon>
        <taxon>Craniata</taxon>
        <taxon>Vertebrata</taxon>
        <taxon>Euteleostomi</taxon>
        <taxon>Mammalia</taxon>
        <taxon>Eutheria</taxon>
        <taxon>Laurasiatheria</taxon>
        <taxon>Artiodactyla</taxon>
        <taxon>Whippomorpha</taxon>
        <taxon>Cetacea</taxon>
        <taxon>Mysticeti</taxon>
        <taxon>Eschrichtiidae</taxon>
        <taxon>Eschrichtius</taxon>
    </lineage>
</organism>
<protein>
    <submittedName>
        <fullName evidence="2">Uncharacterized protein</fullName>
    </submittedName>
</protein>
<reference evidence="2 3" key="1">
    <citation type="submission" date="2022-11" db="EMBL/GenBank/DDBJ databases">
        <title>Whole genome sequence of Eschrichtius robustus ER-17-0199.</title>
        <authorList>
            <person name="Bruniche-Olsen A."/>
            <person name="Black A.N."/>
            <person name="Fields C.J."/>
            <person name="Walden K."/>
            <person name="Dewoody J.A."/>
        </authorList>
    </citation>
    <scope>NUCLEOTIDE SEQUENCE [LARGE SCALE GENOMIC DNA]</scope>
    <source>
        <strain evidence="2">ER-17-0199</strain>
        <tissue evidence="2">Blubber</tissue>
    </source>
</reference>
<evidence type="ECO:0000256" key="1">
    <source>
        <dbReference type="SAM" id="MobiDB-lite"/>
    </source>
</evidence>
<accession>A0AB34GV49</accession>
<keyword evidence="3" id="KW-1185">Reference proteome</keyword>
<sequence length="109" mass="12233">MPDTQEALRRDCRVNDWCRFRGRDYLLRVLFITRMFTAGLPRAKPAPAVAKPAELTETVAAHKSRAEPAGTSQVNRTGNDALDLPAKKPLLTPRRVIVVDQEPDRPTEL</sequence>
<gene>
    <name evidence="2" type="ORF">J1605_009435</name>
</gene>
<dbReference type="EMBL" id="JAIQCJ010002089">
    <property type="protein sequence ID" value="KAJ8782827.1"/>
    <property type="molecule type" value="Genomic_DNA"/>
</dbReference>
<name>A0AB34GV49_ESCRO</name>
<dbReference type="Proteomes" id="UP001159641">
    <property type="component" value="Unassembled WGS sequence"/>
</dbReference>
<evidence type="ECO:0000313" key="3">
    <source>
        <dbReference type="Proteomes" id="UP001159641"/>
    </source>
</evidence>
<feature type="region of interest" description="Disordered" evidence="1">
    <location>
        <begin position="61"/>
        <end position="86"/>
    </location>
</feature>